<organism evidence="4 5">
    <name type="scientific">Methanospirillum lacunae</name>
    <dbReference type="NCBI Taxonomy" id="668570"/>
    <lineage>
        <taxon>Archaea</taxon>
        <taxon>Methanobacteriati</taxon>
        <taxon>Methanobacteriota</taxon>
        <taxon>Stenosarchaea group</taxon>
        <taxon>Methanomicrobia</taxon>
        <taxon>Methanomicrobiales</taxon>
        <taxon>Methanospirillaceae</taxon>
        <taxon>Methanospirillum</taxon>
    </lineage>
</organism>
<dbReference type="InterPro" id="IPR029058">
    <property type="entry name" value="AB_hydrolase_fold"/>
</dbReference>
<reference evidence="4 5" key="1">
    <citation type="submission" date="2018-05" db="EMBL/GenBank/DDBJ databases">
        <title>Draft genome of Methanospirillum lacunae Ki8-1.</title>
        <authorList>
            <person name="Dueholm M.S."/>
            <person name="Nielsen P.H."/>
            <person name="Bakmann L.F."/>
            <person name="Otzen D.E."/>
        </authorList>
    </citation>
    <scope>NUCLEOTIDE SEQUENCE [LARGE SCALE GENOMIC DNA]</scope>
    <source>
        <strain evidence="4 5">Ki8-1</strain>
    </source>
</reference>
<protein>
    <submittedName>
        <fullName evidence="4">Carboxylesterase family protein</fullName>
    </submittedName>
</protein>
<dbReference type="InterPro" id="IPR000997">
    <property type="entry name" value="Cholinesterase"/>
</dbReference>
<accession>A0A2V2MXY4</accession>
<feature type="domain" description="Carboxylesterase type B" evidence="3">
    <location>
        <begin position="31"/>
        <end position="507"/>
    </location>
</feature>
<dbReference type="PANTHER" id="PTHR11559">
    <property type="entry name" value="CARBOXYLESTERASE"/>
    <property type="match status" value="1"/>
</dbReference>
<dbReference type="OrthoDB" id="227185at2157"/>
<dbReference type="Pfam" id="PF00135">
    <property type="entry name" value="COesterase"/>
    <property type="match status" value="1"/>
</dbReference>
<name>A0A2V2MXY4_9EURY</name>
<evidence type="ECO:0000313" key="5">
    <source>
        <dbReference type="Proteomes" id="UP000245657"/>
    </source>
</evidence>
<keyword evidence="5" id="KW-1185">Reference proteome</keyword>
<evidence type="ECO:0000259" key="3">
    <source>
        <dbReference type="Pfam" id="PF00135"/>
    </source>
</evidence>
<dbReference type="GO" id="GO:0004104">
    <property type="term" value="F:cholinesterase activity"/>
    <property type="evidence" value="ECO:0007669"/>
    <property type="project" value="InterPro"/>
</dbReference>
<dbReference type="AlphaFoldDB" id="A0A2V2MXY4"/>
<evidence type="ECO:0000256" key="1">
    <source>
        <dbReference type="ARBA" id="ARBA00005964"/>
    </source>
</evidence>
<dbReference type="InterPro" id="IPR019826">
    <property type="entry name" value="Carboxylesterase_B_AS"/>
</dbReference>
<dbReference type="PROSITE" id="PS00122">
    <property type="entry name" value="CARBOXYLESTERASE_B_1"/>
    <property type="match status" value="1"/>
</dbReference>
<dbReference type="GeneID" id="97548959"/>
<comment type="caution">
    <text evidence="4">The sequence shown here is derived from an EMBL/GenBank/DDBJ whole genome shotgun (WGS) entry which is preliminary data.</text>
</comment>
<dbReference type="InterPro" id="IPR050309">
    <property type="entry name" value="Type-B_Carboxylest/Lipase"/>
</dbReference>
<gene>
    <name evidence="4" type="ORF">DK846_15125</name>
</gene>
<dbReference type="Gene3D" id="3.40.50.1820">
    <property type="entry name" value="alpha/beta hydrolase"/>
    <property type="match status" value="1"/>
</dbReference>
<comment type="similarity">
    <text evidence="1">Belongs to the type-B carboxylesterase/lipase family.</text>
</comment>
<evidence type="ECO:0000256" key="2">
    <source>
        <dbReference type="ARBA" id="ARBA00022801"/>
    </source>
</evidence>
<dbReference type="RefSeq" id="WP_109969840.1">
    <property type="nucleotide sequence ID" value="NZ_CP176093.1"/>
</dbReference>
<dbReference type="Proteomes" id="UP000245657">
    <property type="component" value="Unassembled WGS sequence"/>
</dbReference>
<proteinExistence type="inferred from homology"/>
<evidence type="ECO:0000313" key="4">
    <source>
        <dbReference type="EMBL" id="PWR70246.1"/>
    </source>
</evidence>
<dbReference type="PRINTS" id="PR00878">
    <property type="entry name" value="CHOLNESTRASE"/>
</dbReference>
<dbReference type="SUPFAM" id="SSF53474">
    <property type="entry name" value="alpha/beta-Hydrolases"/>
    <property type="match status" value="1"/>
</dbReference>
<dbReference type="InterPro" id="IPR002018">
    <property type="entry name" value="CarbesteraseB"/>
</dbReference>
<sequence length="521" mass="56284">MKQFLTILSILIACLVIIGISTGSSQNESPSAIVKTDAGLISGVQQDNLRVFHGIPFAAPPTGELRWKPPAPPIPWDGVKETKEYSATCPQRVSTGKTPSSGSQPLNMSEDCLCLNVWTPAQSDDEKLPVMVFFYGGGFADVAGSMPVYNGTTLAEKDVIVVTPNYRLGALGFLAHPELDAESIHNSSGNYGILDQIAALQWVQRNIESFGGDPSRVTLFGQSAGAESILVHLASPESKGLYQQAIVQSGPFWADGAIINATHSKADAEQFGEWFAQKLGCSGPDAIKQMRNISPEDLINATPWTPSSFWSTHTVMFEPTVDGWILPDTLDTVFRLHQENPVPLIIGNNANDGTTLSADANMTVDEYITFLTNRFGDKAGAVLEKYPANTTADVQLRLAEIMTDYDFSDSVKFAAGSMGDISPNTFMYRYSYVLPGQPLGAFHGSETLLLFNVPGVQSDPAVAANVVDLWTRFAKTGDPNGGMNITWPSYTLKKDQYLDIDTVPVVKTGNSTIALLQDLES</sequence>
<dbReference type="EMBL" id="QGMY01000015">
    <property type="protein sequence ID" value="PWR70246.1"/>
    <property type="molecule type" value="Genomic_DNA"/>
</dbReference>
<keyword evidence="2" id="KW-0378">Hydrolase</keyword>